<proteinExistence type="predicted"/>
<feature type="compositionally biased region" description="Gly residues" evidence="1">
    <location>
        <begin position="57"/>
        <end position="72"/>
    </location>
</feature>
<dbReference type="AlphaFoldDB" id="A0A926N5D6"/>
<accession>A0A926N5D6</accession>
<dbReference type="RefSeq" id="WP_191138323.1">
    <property type="nucleotide sequence ID" value="NZ_JACXAG020000001.1"/>
</dbReference>
<evidence type="ECO:0000313" key="3">
    <source>
        <dbReference type="EMBL" id="MBD1371674.1"/>
    </source>
</evidence>
<protein>
    <submittedName>
        <fullName evidence="3">Uncharacterized protein</fullName>
    </submittedName>
</protein>
<comment type="caution">
    <text evidence="3">The sequence shown here is derived from an EMBL/GenBank/DDBJ whole genome shotgun (WGS) entry which is preliminary data.</text>
</comment>
<reference evidence="3" key="1">
    <citation type="submission" date="2020-09" db="EMBL/GenBank/DDBJ databases">
        <title>A novel bacterium of genus Hazenella, isolated from South China Sea.</title>
        <authorList>
            <person name="Huang H."/>
            <person name="Mo K."/>
            <person name="Hu Y."/>
        </authorList>
    </citation>
    <scope>NUCLEOTIDE SEQUENCE</scope>
    <source>
        <strain evidence="3">IB182357</strain>
    </source>
</reference>
<evidence type="ECO:0000313" key="4">
    <source>
        <dbReference type="Proteomes" id="UP000661691"/>
    </source>
</evidence>
<dbReference type="EMBL" id="JACXAH010000005">
    <property type="protein sequence ID" value="MBD1371674.1"/>
    <property type="molecule type" value="Genomic_DNA"/>
</dbReference>
<gene>
    <name evidence="3" type="ORF">IC620_04790</name>
</gene>
<keyword evidence="2" id="KW-0812">Transmembrane</keyword>
<feature type="transmembrane region" description="Helical" evidence="2">
    <location>
        <begin position="6"/>
        <end position="24"/>
    </location>
</feature>
<keyword evidence="2" id="KW-0472">Membrane</keyword>
<keyword evidence="4" id="KW-1185">Reference proteome</keyword>
<dbReference type="Proteomes" id="UP000661691">
    <property type="component" value="Unassembled WGS sequence"/>
</dbReference>
<evidence type="ECO:0000256" key="1">
    <source>
        <dbReference type="SAM" id="MobiDB-lite"/>
    </source>
</evidence>
<organism evidence="3 4">
    <name type="scientific">Polycladospora coralii</name>
    <dbReference type="NCBI Taxonomy" id="2771432"/>
    <lineage>
        <taxon>Bacteria</taxon>
        <taxon>Bacillati</taxon>
        <taxon>Bacillota</taxon>
        <taxon>Bacilli</taxon>
        <taxon>Bacillales</taxon>
        <taxon>Thermoactinomycetaceae</taxon>
        <taxon>Polycladospora</taxon>
    </lineage>
</organism>
<feature type="region of interest" description="Disordered" evidence="1">
    <location>
        <begin position="48"/>
        <end position="72"/>
    </location>
</feature>
<evidence type="ECO:0000256" key="2">
    <source>
        <dbReference type="SAM" id="Phobius"/>
    </source>
</evidence>
<keyword evidence="2" id="KW-1133">Transmembrane helix</keyword>
<sequence>MDQTMMIGSIAVAVPILLMTYFIISKRRNPNRQTHFQHYDKRIATTGTASSASNATGYGGQSDCGTDGGSCT</sequence>
<name>A0A926N5D6_9BACL</name>